<proteinExistence type="predicted"/>
<sequence length="618" mass="69728">MAVDEYVQQEYKPTKKKTPSDEDKRKLKIVPGSLMKAVIRPGGGELRPADGDQVIYHCTIRTLDGVVVQSTRREFGGKGIPTRQVLGKSKMILGLLEGIPTMPKGEIAMFKMRSEMHYGEEDCPVSAADGFPKDDELHFEIELIDFAKVKVISEDLGVLKQVAEEGQGWESPRERYEVEAWITAKSGDGKIILAHAEEPLLFTFGRSEVPKGLEMGMGTMSRGEKAVIYVSSQYITESPLLPTVEGIEEVHFEVELIHFIQVRDVLGDGRLIKRRIRDGRGEFPMDCPLQDSLLHVHFRGMLLNDEKAVFYDTKVNNDGQPLEFRSGEGLVPEGFEMCVRLMLPGEIALVTCPPDYAYDKFERPDNVPEGAYVQWEIELLDFEMPKDWTGFNFREIMADVEKIKGTGNRLFKEGKFELAKAKYEKVLREFNHVNPQDDEEGKEFANTRNLLHLNVAACYLKMGDFRKSIEACNKVLDANPVHVKAFYRRGMAYMAAGEFEEARANFNKMMSVDKSSEPTAKAALIKLKKEERDFLTRARKQFKGLFDKKPGEIAEVADNDGGEIADEKDESDNQDDLVGHEENVGQDTAQVPVGLMSRLLPKARRFIANLGLNRCTIL</sequence>
<evidence type="ECO:0000313" key="2">
    <source>
        <dbReference type="Proteomes" id="UP001060085"/>
    </source>
</evidence>
<keyword evidence="2" id="KW-1185">Reference proteome</keyword>
<organism evidence="1 2">
    <name type="scientific">Catharanthus roseus</name>
    <name type="common">Madagascar periwinkle</name>
    <name type="synonym">Vinca rosea</name>
    <dbReference type="NCBI Taxonomy" id="4058"/>
    <lineage>
        <taxon>Eukaryota</taxon>
        <taxon>Viridiplantae</taxon>
        <taxon>Streptophyta</taxon>
        <taxon>Embryophyta</taxon>
        <taxon>Tracheophyta</taxon>
        <taxon>Spermatophyta</taxon>
        <taxon>Magnoliopsida</taxon>
        <taxon>eudicotyledons</taxon>
        <taxon>Gunneridae</taxon>
        <taxon>Pentapetalae</taxon>
        <taxon>asterids</taxon>
        <taxon>lamiids</taxon>
        <taxon>Gentianales</taxon>
        <taxon>Apocynaceae</taxon>
        <taxon>Rauvolfioideae</taxon>
        <taxon>Vinceae</taxon>
        <taxon>Catharanthinae</taxon>
        <taxon>Catharanthus</taxon>
    </lineage>
</organism>
<reference evidence="2" key="1">
    <citation type="journal article" date="2023" name="Nat. Plants">
        <title>Single-cell RNA sequencing provides a high-resolution roadmap for understanding the multicellular compartmentation of specialized metabolism.</title>
        <authorList>
            <person name="Sun S."/>
            <person name="Shen X."/>
            <person name="Li Y."/>
            <person name="Li Y."/>
            <person name="Wang S."/>
            <person name="Li R."/>
            <person name="Zhang H."/>
            <person name="Shen G."/>
            <person name="Guo B."/>
            <person name="Wei J."/>
            <person name="Xu J."/>
            <person name="St-Pierre B."/>
            <person name="Chen S."/>
            <person name="Sun C."/>
        </authorList>
    </citation>
    <scope>NUCLEOTIDE SEQUENCE [LARGE SCALE GENOMIC DNA]</scope>
</reference>
<name>A0ACC0CCF5_CATRO</name>
<accession>A0ACC0CCF5</accession>
<protein>
    <submittedName>
        <fullName evidence="1">Uncharacterized protein</fullName>
    </submittedName>
</protein>
<gene>
    <name evidence="1" type="ORF">M9H77_03852</name>
</gene>
<dbReference type="EMBL" id="CM044701">
    <property type="protein sequence ID" value="KAI5682624.1"/>
    <property type="molecule type" value="Genomic_DNA"/>
</dbReference>
<comment type="caution">
    <text evidence="1">The sequence shown here is derived from an EMBL/GenBank/DDBJ whole genome shotgun (WGS) entry which is preliminary data.</text>
</comment>
<dbReference type="Proteomes" id="UP001060085">
    <property type="component" value="Linkage Group LG01"/>
</dbReference>
<evidence type="ECO:0000313" key="1">
    <source>
        <dbReference type="EMBL" id="KAI5682624.1"/>
    </source>
</evidence>